<dbReference type="Gramene" id="KOM43323">
    <property type="protein sequence ID" value="KOM43323"/>
    <property type="gene ID" value="LR48_Vigan05g092700"/>
</dbReference>
<reference evidence="2" key="1">
    <citation type="journal article" date="2015" name="Proc. Natl. Acad. Sci. U.S.A.">
        <title>Genome sequencing of adzuki bean (Vigna angularis) provides insight into high starch and low fat accumulation and domestication.</title>
        <authorList>
            <person name="Yang K."/>
            <person name="Tian Z."/>
            <person name="Chen C."/>
            <person name="Luo L."/>
            <person name="Zhao B."/>
            <person name="Wang Z."/>
            <person name="Yu L."/>
            <person name="Li Y."/>
            <person name="Sun Y."/>
            <person name="Li W."/>
            <person name="Chen Y."/>
            <person name="Li Y."/>
            <person name="Zhang Y."/>
            <person name="Ai D."/>
            <person name="Zhao J."/>
            <person name="Shang C."/>
            <person name="Ma Y."/>
            <person name="Wu B."/>
            <person name="Wang M."/>
            <person name="Gao L."/>
            <person name="Sun D."/>
            <person name="Zhang P."/>
            <person name="Guo F."/>
            <person name="Wang W."/>
            <person name="Li Y."/>
            <person name="Wang J."/>
            <person name="Varshney R.K."/>
            <person name="Wang J."/>
            <person name="Ling H.Q."/>
            <person name="Wan P."/>
        </authorList>
    </citation>
    <scope>NUCLEOTIDE SEQUENCE</scope>
    <source>
        <strain evidence="2">cv. Jingnong 6</strain>
    </source>
</reference>
<sequence>MASSQKSDPPSLKTTTIMVVLEKLSLQMVQMQQHTQLQFERLQKFDEDDETKGSQALVLVIQSIPMVQPLMLVEEPTVETFVEPMVESMVDMMQPLV</sequence>
<dbReference type="EMBL" id="CM003375">
    <property type="protein sequence ID" value="KOM43323.1"/>
    <property type="molecule type" value="Genomic_DNA"/>
</dbReference>
<proteinExistence type="predicted"/>
<dbReference type="Proteomes" id="UP000053144">
    <property type="component" value="Chromosome 5"/>
</dbReference>
<evidence type="ECO:0000313" key="2">
    <source>
        <dbReference type="Proteomes" id="UP000053144"/>
    </source>
</evidence>
<dbReference type="AlphaFoldDB" id="A0A0L9UKN3"/>
<organism evidence="1 2">
    <name type="scientific">Phaseolus angularis</name>
    <name type="common">Azuki bean</name>
    <name type="synonym">Vigna angularis</name>
    <dbReference type="NCBI Taxonomy" id="3914"/>
    <lineage>
        <taxon>Eukaryota</taxon>
        <taxon>Viridiplantae</taxon>
        <taxon>Streptophyta</taxon>
        <taxon>Embryophyta</taxon>
        <taxon>Tracheophyta</taxon>
        <taxon>Spermatophyta</taxon>
        <taxon>Magnoliopsida</taxon>
        <taxon>eudicotyledons</taxon>
        <taxon>Gunneridae</taxon>
        <taxon>Pentapetalae</taxon>
        <taxon>rosids</taxon>
        <taxon>fabids</taxon>
        <taxon>Fabales</taxon>
        <taxon>Fabaceae</taxon>
        <taxon>Papilionoideae</taxon>
        <taxon>50 kb inversion clade</taxon>
        <taxon>NPAAA clade</taxon>
        <taxon>indigoferoid/millettioid clade</taxon>
        <taxon>Phaseoleae</taxon>
        <taxon>Vigna</taxon>
    </lineage>
</organism>
<name>A0A0L9UKN3_PHAAN</name>
<gene>
    <name evidence="1" type="ORF">LR48_Vigan05g092700</name>
</gene>
<protein>
    <submittedName>
        <fullName evidence="1">Uncharacterized protein</fullName>
    </submittedName>
</protein>
<evidence type="ECO:0000313" key="1">
    <source>
        <dbReference type="EMBL" id="KOM43323.1"/>
    </source>
</evidence>
<accession>A0A0L9UKN3</accession>